<proteinExistence type="predicted"/>
<keyword evidence="1" id="KW-0378">Hydrolase</keyword>
<gene>
    <name evidence="1" type="ORF">GCM10009737_02200</name>
</gene>
<dbReference type="InterPro" id="IPR023214">
    <property type="entry name" value="HAD_sf"/>
</dbReference>
<accession>A0ABN2NX23</accession>
<dbReference type="EMBL" id="BAAAMY010000001">
    <property type="protein sequence ID" value="GAA1905015.1"/>
    <property type="molecule type" value="Genomic_DNA"/>
</dbReference>
<dbReference type="InterPro" id="IPR006379">
    <property type="entry name" value="HAD-SF_hydro_IIB"/>
</dbReference>
<sequence>MGESHHGCALYGVRVRHPLPPTLPRLVATDLDGTLLDAAGRVSERTREVLARLDELGVPTVFVTGRPLRWMEHLWVEVGDVGLAVCSNGAVTYDVARHAVRAVRAVPASVVLEVAERVKAAVPGARVALERLDGLAHEPGFLPDTERHRAVAVAPLPELLAGPEVVKVLVRHLDADPETFWRAVEQACGGIVTTTWSSVGALVEISAAGVTKASTLELLCGDLGVGPAEVVAFGDMPNDVPLLSWAGTAYAMANAHPATRAVADRTAGHHDEDGVAAALAELYGL</sequence>
<dbReference type="PANTHER" id="PTHR10000">
    <property type="entry name" value="PHOSPHOSERINE PHOSPHATASE"/>
    <property type="match status" value="1"/>
</dbReference>
<dbReference type="Gene3D" id="3.30.1240.10">
    <property type="match status" value="1"/>
</dbReference>
<dbReference type="Pfam" id="PF08282">
    <property type="entry name" value="Hydrolase_3"/>
    <property type="match status" value="1"/>
</dbReference>
<dbReference type="InterPro" id="IPR036412">
    <property type="entry name" value="HAD-like_sf"/>
</dbReference>
<protein>
    <submittedName>
        <fullName evidence="1">HAD family hydrolase</fullName>
    </submittedName>
</protein>
<dbReference type="SUPFAM" id="SSF56784">
    <property type="entry name" value="HAD-like"/>
    <property type="match status" value="1"/>
</dbReference>
<dbReference type="Proteomes" id="UP001501612">
    <property type="component" value="Unassembled WGS sequence"/>
</dbReference>
<dbReference type="Gene3D" id="3.40.50.1000">
    <property type="entry name" value="HAD superfamily/HAD-like"/>
    <property type="match status" value="1"/>
</dbReference>
<evidence type="ECO:0000313" key="1">
    <source>
        <dbReference type="EMBL" id="GAA1905015.1"/>
    </source>
</evidence>
<name>A0ABN2NX23_9ACTN</name>
<dbReference type="GO" id="GO:0016787">
    <property type="term" value="F:hydrolase activity"/>
    <property type="evidence" value="ECO:0007669"/>
    <property type="project" value="UniProtKB-KW"/>
</dbReference>
<keyword evidence="2" id="KW-1185">Reference proteome</keyword>
<reference evidence="1 2" key="1">
    <citation type="journal article" date="2019" name="Int. J. Syst. Evol. Microbiol.">
        <title>The Global Catalogue of Microorganisms (GCM) 10K type strain sequencing project: providing services to taxonomists for standard genome sequencing and annotation.</title>
        <authorList>
            <consortium name="The Broad Institute Genomics Platform"/>
            <consortium name="The Broad Institute Genome Sequencing Center for Infectious Disease"/>
            <person name="Wu L."/>
            <person name="Ma J."/>
        </authorList>
    </citation>
    <scope>NUCLEOTIDE SEQUENCE [LARGE SCALE GENOMIC DNA]</scope>
    <source>
        <strain evidence="1 2">JCM 14046</strain>
    </source>
</reference>
<comment type="caution">
    <text evidence="1">The sequence shown here is derived from an EMBL/GenBank/DDBJ whole genome shotgun (WGS) entry which is preliminary data.</text>
</comment>
<dbReference type="PANTHER" id="PTHR10000:SF8">
    <property type="entry name" value="HAD SUPERFAMILY HYDROLASE-LIKE, TYPE 3"/>
    <property type="match status" value="1"/>
</dbReference>
<evidence type="ECO:0000313" key="2">
    <source>
        <dbReference type="Proteomes" id="UP001501612"/>
    </source>
</evidence>
<organism evidence="1 2">
    <name type="scientific">Nocardioides lentus</name>
    <dbReference type="NCBI Taxonomy" id="338077"/>
    <lineage>
        <taxon>Bacteria</taxon>
        <taxon>Bacillati</taxon>
        <taxon>Actinomycetota</taxon>
        <taxon>Actinomycetes</taxon>
        <taxon>Propionibacteriales</taxon>
        <taxon>Nocardioidaceae</taxon>
        <taxon>Nocardioides</taxon>
    </lineage>
</organism>
<dbReference type="NCBIfam" id="TIGR01484">
    <property type="entry name" value="HAD-SF-IIB"/>
    <property type="match status" value="1"/>
</dbReference>